<feature type="transmembrane region" description="Helical" evidence="13">
    <location>
        <begin position="90"/>
        <end position="116"/>
    </location>
</feature>
<keyword evidence="11 13" id="KW-0472">Membrane</keyword>
<dbReference type="InterPro" id="IPR016174">
    <property type="entry name" value="Di-haem_cyt_TM"/>
</dbReference>
<evidence type="ECO:0000256" key="13">
    <source>
        <dbReference type="SAM" id="Phobius"/>
    </source>
</evidence>
<evidence type="ECO:0000256" key="5">
    <source>
        <dbReference type="ARBA" id="ARBA00022617"/>
    </source>
</evidence>
<evidence type="ECO:0000256" key="11">
    <source>
        <dbReference type="ARBA" id="ARBA00023136"/>
    </source>
</evidence>
<evidence type="ECO:0000256" key="3">
    <source>
        <dbReference type="ARBA" id="ARBA00022448"/>
    </source>
</evidence>
<evidence type="ECO:0000256" key="7">
    <source>
        <dbReference type="ARBA" id="ARBA00022723"/>
    </source>
</evidence>
<evidence type="ECO:0000256" key="6">
    <source>
        <dbReference type="ARBA" id="ARBA00022692"/>
    </source>
</evidence>
<reference evidence="15" key="2">
    <citation type="submission" date="2023-01" db="EMBL/GenBank/DDBJ databases">
        <title>Draft genome sequence of Maritalea porphyrae strain NBRC 107169.</title>
        <authorList>
            <person name="Sun Q."/>
            <person name="Mori K."/>
        </authorList>
    </citation>
    <scope>NUCLEOTIDE SEQUENCE</scope>
    <source>
        <strain evidence="15">NBRC 107169</strain>
    </source>
</reference>
<feature type="transmembrane region" description="Helical" evidence="13">
    <location>
        <begin position="15"/>
        <end position="37"/>
    </location>
</feature>
<evidence type="ECO:0000256" key="1">
    <source>
        <dbReference type="ARBA" id="ARBA00001970"/>
    </source>
</evidence>
<dbReference type="InterPro" id="IPR011577">
    <property type="entry name" value="Cyt_b561_bac/Ni-Hgenase"/>
</dbReference>
<evidence type="ECO:0000256" key="9">
    <source>
        <dbReference type="ARBA" id="ARBA00022989"/>
    </source>
</evidence>
<keyword evidence="10" id="KW-0408">Iron</keyword>
<evidence type="ECO:0000256" key="2">
    <source>
        <dbReference type="ARBA" id="ARBA00004651"/>
    </source>
</evidence>
<keyword evidence="16" id="KW-1185">Reference proteome</keyword>
<dbReference type="SUPFAM" id="SSF81342">
    <property type="entry name" value="Transmembrane di-heme cytochromes"/>
    <property type="match status" value="1"/>
</dbReference>
<comment type="cofactor">
    <cofactor evidence="1">
        <name>heme b</name>
        <dbReference type="ChEBI" id="CHEBI:60344"/>
    </cofactor>
</comment>
<dbReference type="Proteomes" id="UP001161405">
    <property type="component" value="Unassembled WGS sequence"/>
</dbReference>
<dbReference type="EMBL" id="BSNI01000001">
    <property type="protein sequence ID" value="GLQ16296.1"/>
    <property type="molecule type" value="Genomic_DNA"/>
</dbReference>
<dbReference type="RefSeq" id="WP_284361857.1">
    <property type="nucleotide sequence ID" value="NZ_BSNI01000001.1"/>
</dbReference>
<comment type="similarity">
    <text evidence="12">Belongs to the cytochrome b561 family.</text>
</comment>
<feature type="transmembrane region" description="Helical" evidence="13">
    <location>
        <begin position="136"/>
        <end position="159"/>
    </location>
</feature>
<feature type="transmembrane region" description="Helical" evidence="13">
    <location>
        <begin position="49"/>
        <end position="69"/>
    </location>
</feature>
<comment type="caution">
    <text evidence="15">The sequence shown here is derived from an EMBL/GenBank/DDBJ whole genome shotgun (WGS) entry which is preliminary data.</text>
</comment>
<organism evidence="15 16">
    <name type="scientific">Maritalea porphyrae</name>
    <dbReference type="NCBI Taxonomy" id="880732"/>
    <lineage>
        <taxon>Bacteria</taxon>
        <taxon>Pseudomonadati</taxon>
        <taxon>Pseudomonadota</taxon>
        <taxon>Alphaproteobacteria</taxon>
        <taxon>Hyphomicrobiales</taxon>
        <taxon>Devosiaceae</taxon>
        <taxon>Maritalea</taxon>
    </lineage>
</organism>
<dbReference type="Pfam" id="PF01292">
    <property type="entry name" value="Ni_hydr_CYTB"/>
    <property type="match status" value="1"/>
</dbReference>
<dbReference type="PANTHER" id="PTHR30529:SF1">
    <property type="entry name" value="CYTOCHROME B561 HOMOLOG 2"/>
    <property type="match status" value="1"/>
</dbReference>
<evidence type="ECO:0000259" key="14">
    <source>
        <dbReference type="Pfam" id="PF01292"/>
    </source>
</evidence>
<evidence type="ECO:0000256" key="8">
    <source>
        <dbReference type="ARBA" id="ARBA00022982"/>
    </source>
</evidence>
<protein>
    <submittedName>
        <fullName evidence="15">Cytochrome b</fullName>
    </submittedName>
</protein>
<evidence type="ECO:0000256" key="12">
    <source>
        <dbReference type="ARBA" id="ARBA00037975"/>
    </source>
</evidence>
<keyword evidence="4" id="KW-1003">Cell membrane</keyword>
<sequence>MSDTPVTKYSRPIRILHWLLALILIALFVAGTIMHNTNDEALKFAIVKIHAPLGLLAGLLLLARTYFAFTQARPAPDAKWSLAVKWGSKIIHILLYVLPLALVGTGIGTMALSGLGEILQSGQTAPWPDMSNVPPAAGHGLFAKLFLASLTLHIAGAIYHQFVVKDNLIARMMPGK</sequence>
<dbReference type="Gene3D" id="1.20.950.20">
    <property type="entry name" value="Transmembrane di-heme cytochromes, Chain C"/>
    <property type="match status" value="1"/>
</dbReference>
<keyword evidence="8" id="KW-0249">Electron transport</keyword>
<keyword evidence="7" id="KW-0479">Metal-binding</keyword>
<accession>A0ABQ5UPL9</accession>
<evidence type="ECO:0000256" key="4">
    <source>
        <dbReference type="ARBA" id="ARBA00022475"/>
    </source>
</evidence>
<keyword evidence="5" id="KW-0349">Heme</keyword>
<name>A0ABQ5UPL9_9HYPH</name>
<reference evidence="15" key="1">
    <citation type="journal article" date="2014" name="Int. J. Syst. Evol. Microbiol.">
        <title>Complete genome of a new Firmicutes species belonging to the dominant human colonic microbiota ('Ruminococcus bicirculans') reveals two chromosomes and a selective capacity to utilize plant glucans.</title>
        <authorList>
            <consortium name="NISC Comparative Sequencing Program"/>
            <person name="Wegmann U."/>
            <person name="Louis P."/>
            <person name="Goesmann A."/>
            <person name="Henrissat B."/>
            <person name="Duncan S.H."/>
            <person name="Flint H.J."/>
        </authorList>
    </citation>
    <scope>NUCLEOTIDE SEQUENCE</scope>
    <source>
        <strain evidence="15">NBRC 107169</strain>
    </source>
</reference>
<keyword evidence="6 13" id="KW-0812">Transmembrane</keyword>
<proteinExistence type="inferred from homology"/>
<dbReference type="PANTHER" id="PTHR30529">
    <property type="entry name" value="CYTOCHROME B561"/>
    <property type="match status" value="1"/>
</dbReference>
<dbReference type="InterPro" id="IPR052168">
    <property type="entry name" value="Cytochrome_b561_oxidase"/>
</dbReference>
<evidence type="ECO:0000256" key="10">
    <source>
        <dbReference type="ARBA" id="ARBA00023004"/>
    </source>
</evidence>
<feature type="domain" description="Cytochrome b561 bacterial/Ni-hydrogenase" evidence="14">
    <location>
        <begin position="9"/>
        <end position="175"/>
    </location>
</feature>
<keyword evidence="3" id="KW-0813">Transport</keyword>
<keyword evidence="9 13" id="KW-1133">Transmembrane helix</keyword>
<comment type="subcellular location">
    <subcellularLocation>
        <location evidence="2">Cell membrane</location>
        <topology evidence="2">Multi-pass membrane protein</topology>
    </subcellularLocation>
</comment>
<evidence type="ECO:0000313" key="15">
    <source>
        <dbReference type="EMBL" id="GLQ16296.1"/>
    </source>
</evidence>
<gene>
    <name evidence="15" type="ORF">GCM10007879_05450</name>
</gene>
<evidence type="ECO:0000313" key="16">
    <source>
        <dbReference type="Proteomes" id="UP001161405"/>
    </source>
</evidence>